<keyword evidence="5 6" id="KW-0472">Membrane</keyword>
<evidence type="ECO:0000256" key="5">
    <source>
        <dbReference type="ARBA" id="ARBA00023136"/>
    </source>
</evidence>
<dbReference type="InterPro" id="IPR010432">
    <property type="entry name" value="RDD"/>
</dbReference>
<reference evidence="8 9" key="1">
    <citation type="submission" date="2015-04" db="EMBL/GenBank/DDBJ databases">
        <title>Complete genome sequence of Sulfurovum lithotrophicum ATCC BAA-797T.</title>
        <authorList>
            <person name="Ahn J."/>
            <person name="Park G."/>
            <person name="Jeon W."/>
            <person name="Jang Y."/>
            <person name="Jang M."/>
            <person name="Lee H."/>
            <person name="Lee H."/>
        </authorList>
    </citation>
    <scope>NUCLEOTIDE SEQUENCE [LARGE SCALE GENOMIC DNA]</scope>
    <source>
        <strain evidence="9">ATCC BAA-797 / 42BKT</strain>
    </source>
</reference>
<evidence type="ECO:0000256" key="4">
    <source>
        <dbReference type="ARBA" id="ARBA00022989"/>
    </source>
</evidence>
<dbReference type="EMBL" id="CP011308">
    <property type="protein sequence ID" value="AKF25923.1"/>
    <property type="molecule type" value="Genomic_DNA"/>
</dbReference>
<proteinExistence type="predicted"/>
<evidence type="ECO:0000259" key="7">
    <source>
        <dbReference type="Pfam" id="PF06271"/>
    </source>
</evidence>
<evidence type="ECO:0000256" key="6">
    <source>
        <dbReference type="SAM" id="Phobius"/>
    </source>
</evidence>
<evidence type="ECO:0000313" key="9">
    <source>
        <dbReference type="Proteomes" id="UP000034444"/>
    </source>
</evidence>
<feature type="transmembrane region" description="Helical" evidence="6">
    <location>
        <begin position="23"/>
        <end position="41"/>
    </location>
</feature>
<keyword evidence="2" id="KW-1003">Cell membrane</keyword>
<evidence type="ECO:0000256" key="2">
    <source>
        <dbReference type="ARBA" id="ARBA00022475"/>
    </source>
</evidence>
<keyword evidence="4 6" id="KW-1133">Transmembrane helix</keyword>
<organism evidence="8 9">
    <name type="scientific">Sulfurovum lithotrophicum</name>
    <dbReference type="NCBI Taxonomy" id="206403"/>
    <lineage>
        <taxon>Bacteria</taxon>
        <taxon>Pseudomonadati</taxon>
        <taxon>Campylobacterota</taxon>
        <taxon>Epsilonproteobacteria</taxon>
        <taxon>Campylobacterales</taxon>
        <taxon>Sulfurovaceae</taxon>
        <taxon>Sulfurovum</taxon>
    </lineage>
</organism>
<dbReference type="Pfam" id="PF06271">
    <property type="entry name" value="RDD"/>
    <property type="match status" value="1"/>
</dbReference>
<evidence type="ECO:0000256" key="3">
    <source>
        <dbReference type="ARBA" id="ARBA00022692"/>
    </source>
</evidence>
<keyword evidence="9" id="KW-1185">Reference proteome</keyword>
<protein>
    <recommendedName>
        <fullName evidence="7">RDD domain-containing protein</fullName>
    </recommendedName>
</protein>
<gene>
    <name evidence="8" type="ORF">YH65_02650</name>
</gene>
<dbReference type="PANTHER" id="PTHR36115">
    <property type="entry name" value="PROLINE-RICH ANTIGEN HOMOLOG-RELATED"/>
    <property type="match status" value="1"/>
</dbReference>
<feature type="transmembrane region" description="Helical" evidence="6">
    <location>
        <begin position="112"/>
        <end position="131"/>
    </location>
</feature>
<feature type="domain" description="RDD" evidence="7">
    <location>
        <begin position="11"/>
        <end position="144"/>
    </location>
</feature>
<dbReference type="OrthoDB" id="5358104at2"/>
<dbReference type="GO" id="GO:0005886">
    <property type="term" value="C:plasma membrane"/>
    <property type="evidence" value="ECO:0007669"/>
    <property type="project" value="UniProtKB-SubCell"/>
</dbReference>
<sequence length="150" mass="16876">MEEISLPIAANGKRVWSFVIDDMVINLFLMIIFSSQLTALMSGVTEVNQESIVLVNQFIMDNIAIVLAVKVLYHGVLIWQSGMTVGKYVMKIKAVDMLSGETPTLVQALWRASVRLISEMIFYIGFLFAFFSPLHQTMHDKFSNIVVIDA</sequence>
<evidence type="ECO:0000256" key="1">
    <source>
        <dbReference type="ARBA" id="ARBA00004651"/>
    </source>
</evidence>
<evidence type="ECO:0000313" key="8">
    <source>
        <dbReference type="EMBL" id="AKF25923.1"/>
    </source>
</evidence>
<dbReference type="Proteomes" id="UP000034444">
    <property type="component" value="Chromosome"/>
</dbReference>
<accession>A0A7U4M300</accession>
<feature type="transmembrane region" description="Helical" evidence="6">
    <location>
        <begin position="53"/>
        <end position="73"/>
    </location>
</feature>
<name>A0A7U4M300_9BACT</name>
<dbReference type="KEGG" id="slh:YH65_02650"/>
<dbReference type="AlphaFoldDB" id="A0A7U4M300"/>
<keyword evidence="3 6" id="KW-0812">Transmembrane</keyword>
<dbReference type="InterPro" id="IPR051791">
    <property type="entry name" value="Pra-immunoreactive"/>
</dbReference>
<reference evidence="9" key="2">
    <citation type="journal article" date="2017" name="Stand. Genomic Sci.">
        <title>Complete genome sequence of the sulfur-oxidizing chemolithoautotrophic Sulfurovum lithotrophicum 42BKTT.</title>
        <authorList>
            <person name="Jeon W."/>
            <person name="Priscilla L."/>
            <person name="Park G."/>
            <person name="Lee H."/>
            <person name="Lee N."/>
            <person name="Lee D."/>
            <person name="Kwon H."/>
            <person name="Ahn I."/>
            <person name="Lee C."/>
            <person name="Lee H."/>
            <person name="Ahn J."/>
        </authorList>
    </citation>
    <scope>NUCLEOTIDE SEQUENCE [LARGE SCALE GENOMIC DNA]</scope>
    <source>
        <strain evidence="9">ATCC BAA-797 / 42BKT</strain>
    </source>
</reference>
<comment type="subcellular location">
    <subcellularLocation>
        <location evidence="1">Cell membrane</location>
        <topology evidence="1">Multi-pass membrane protein</topology>
    </subcellularLocation>
</comment>